<dbReference type="InterPro" id="IPR001509">
    <property type="entry name" value="Epimerase_deHydtase"/>
</dbReference>
<dbReference type="InterPro" id="IPR036291">
    <property type="entry name" value="NAD(P)-bd_dom_sf"/>
</dbReference>
<organism evidence="4 5">
    <name type="scientific">Oidiodendron maius (strain Zn)</name>
    <dbReference type="NCBI Taxonomy" id="913774"/>
    <lineage>
        <taxon>Eukaryota</taxon>
        <taxon>Fungi</taxon>
        <taxon>Dikarya</taxon>
        <taxon>Ascomycota</taxon>
        <taxon>Pezizomycotina</taxon>
        <taxon>Leotiomycetes</taxon>
        <taxon>Leotiomycetes incertae sedis</taxon>
        <taxon>Myxotrichaceae</taxon>
        <taxon>Oidiodendron</taxon>
    </lineage>
</organism>
<dbReference type="SUPFAM" id="SSF51735">
    <property type="entry name" value="NAD(P)-binding Rossmann-fold domains"/>
    <property type="match status" value="1"/>
</dbReference>
<name>A0A0C3H765_OIDMZ</name>
<gene>
    <name evidence="4" type="ORF">OIDMADRAFT_167090</name>
</gene>
<protein>
    <recommendedName>
        <fullName evidence="3">NAD-dependent epimerase/dehydratase domain-containing protein</fullName>
    </recommendedName>
</protein>
<comment type="similarity">
    <text evidence="2">Belongs to the NAD(P)-dependent epimerase/dehydratase family. Dihydroflavonol-4-reductase subfamily.</text>
</comment>
<dbReference type="Proteomes" id="UP000054321">
    <property type="component" value="Unassembled WGS sequence"/>
</dbReference>
<dbReference type="EMBL" id="KN832880">
    <property type="protein sequence ID" value="KIM98256.1"/>
    <property type="molecule type" value="Genomic_DNA"/>
</dbReference>
<sequence>MANDLIFITGATGHIGFKTLVVALQHGYSVRAAVRSESKKEQILSAPSIKSLNPGHKLTFVIVPDLTAKGAYDQATKDAAYVIHLASPIVLKGEIRPEDFQRALIGPAISGTLNILQAAAKESSIKRVVITSSISAIIPVEYFFELEAPEGIVFDHTSRPASAPNTYPSDFYAYNASKIAALKATHAFVQDNKPRFEVTNILPSFVIGRNELVSELKDITIGTNVAALSPILGNKSVTPIIGASVHLDDISLMHVKALDPKVPAGDYIGNSDDYAGTVWQNATRIVAENFPKAVANGIFPNDGTSPTRRLRLNVSKTEDIMGFKFLSYEEQVKSVVAHYLELRGEKAE</sequence>
<reference evidence="5" key="2">
    <citation type="submission" date="2015-01" db="EMBL/GenBank/DDBJ databases">
        <title>Evolutionary Origins and Diversification of the Mycorrhizal Mutualists.</title>
        <authorList>
            <consortium name="DOE Joint Genome Institute"/>
            <consortium name="Mycorrhizal Genomics Consortium"/>
            <person name="Kohler A."/>
            <person name="Kuo A."/>
            <person name="Nagy L.G."/>
            <person name="Floudas D."/>
            <person name="Copeland A."/>
            <person name="Barry K.W."/>
            <person name="Cichocki N."/>
            <person name="Veneault-Fourrey C."/>
            <person name="LaButti K."/>
            <person name="Lindquist E.A."/>
            <person name="Lipzen A."/>
            <person name="Lundell T."/>
            <person name="Morin E."/>
            <person name="Murat C."/>
            <person name="Riley R."/>
            <person name="Ohm R."/>
            <person name="Sun H."/>
            <person name="Tunlid A."/>
            <person name="Henrissat B."/>
            <person name="Grigoriev I.V."/>
            <person name="Hibbett D.S."/>
            <person name="Martin F."/>
        </authorList>
    </citation>
    <scope>NUCLEOTIDE SEQUENCE [LARGE SCALE GENOMIC DNA]</scope>
    <source>
        <strain evidence="5">Zn</strain>
    </source>
</reference>
<evidence type="ECO:0000313" key="5">
    <source>
        <dbReference type="Proteomes" id="UP000054321"/>
    </source>
</evidence>
<dbReference type="Gene3D" id="3.40.50.720">
    <property type="entry name" value="NAD(P)-binding Rossmann-like Domain"/>
    <property type="match status" value="1"/>
</dbReference>
<evidence type="ECO:0000313" key="4">
    <source>
        <dbReference type="EMBL" id="KIM98256.1"/>
    </source>
</evidence>
<evidence type="ECO:0000256" key="2">
    <source>
        <dbReference type="ARBA" id="ARBA00023445"/>
    </source>
</evidence>
<dbReference type="InterPro" id="IPR050425">
    <property type="entry name" value="NAD(P)_dehydrat-like"/>
</dbReference>
<keyword evidence="1" id="KW-0560">Oxidoreductase</keyword>
<reference evidence="4 5" key="1">
    <citation type="submission" date="2014-04" db="EMBL/GenBank/DDBJ databases">
        <authorList>
            <consortium name="DOE Joint Genome Institute"/>
            <person name="Kuo A."/>
            <person name="Martino E."/>
            <person name="Perotto S."/>
            <person name="Kohler A."/>
            <person name="Nagy L.G."/>
            <person name="Floudas D."/>
            <person name="Copeland A."/>
            <person name="Barry K.W."/>
            <person name="Cichocki N."/>
            <person name="Veneault-Fourrey C."/>
            <person name="LaButti K."/>
            <person name="Lindquist E.A."/>
            <person name="Lipzen A."/>
            <person name="Lundell T."/>
            <person name="Morin E."/>
            <person name="Murat C."/>
            <person name="Sun H."/>
            <person name="Tunlid A."/>
            <person name="Henrissat B."/>
            <person name="Grigoriev I.V."/>
            <person name="Hibbett D.S."/>
            <person name="Martin F."/>
            <person name="Nordberg H.P."/>
            <person name="Cantor M.N."/>
            <person name="Hua S.X."/>
        </authorList>
    </citation>
    <scope>NUCLEOTIDE SEQUENCE [LARGE SCALE GENOMIC DNA]</scope>
    <source>
        <strain evidence="4 5">Zn</strain>
    </source>
</reference>
<dbReference type="InParanoid" id="A0A0C3H765"/>
<evidence type="ECO:0000259" key="3">
    <source>
        <dbReference type="Pfam" id="PF01370"/>
    </source>
</evidence>
<dbReference type="OrthoDB" id="2735536at2759"/>
<dbReference type="PANTHER" id="PTHR10366:SF564">
    <property type="entry name" value="STEROL-4-ALPHA-CARBOXYLATE 3-DEHYDROGENASE, DECARBOXYLATING"/>
    <property type="match status" value="1"/>
</dbReference>
<dbReference type="Pfam" id="PF01370">
    <property type="entry name" value="Epimerase"/>
    <property type="match status" value="1"/>
</dbReference>
<proteinExistence type="inferred from homology"/>
<keyword evidence="5" id="KW-1185">Reference proteome</keyword>
<dbReference type="AlphaFoldDB" id="A0A0C3H765"/>
<evidence type="ECO:0000256" key="1">
    <source>
        <dbReference type="ARBA" id="ARBA00023002"/>
    </source>
</evidence>
<dbReference type="HOGENOM" id="CLU_007383_9_2_1"/>
<dbReference type="GO" id="GO:0016616">
    <property type="term" value="F:oxidoreductase activity, acting on the CH-OH group of donors, NAD or NADP as acceptor"/>
    <property type="evidence" value="ECO:0007669"/>
    <property type="project" value="TreeGrafter"/>
</dbReference>
<feature type="domain" description="NAD-dependent epimerase/dehydratase" evidence="3">
    <location>
        <begin position="6"/>
        <end position="210"/>
    </location>
</feature>
<dbReference type="STRING" id="913774.A0A0C3H765"/>
<accession>A0A0C3H765</accession>
<dbReference type="PANTHER" id="PTHR10366">
    <property type="entry name" value="NAD DEPENDENT EPIMERASE/DEHYDRATASE"/>
    <property type="match status" value="1"/>
</dbReference>